<dbReference type="EMBL" id="BOMS01000194">
    <property type="protein sequence ID" value="GIE73903.1"/>
    <property type="molecule type" value="Genomic_DNA"/>
</dbReference>
<keyword evidence="2" id="KW-1185">Reference proteome</keyword>
<proteinExistence type="predicted"/>
<comment type="caution">
    <text evidence="1">The sequence shown here is derived from an EMBL/GenBank/DDBJ whole genome shotgun (WGS) entry which is preliminary data.</text>
</comment>
<reference evidence="1 2" key="1">
    <citation type="submission" date="2021-01" db="EMBL/GenBank/DDBJ databases">
        <title>Whole genome shotgun sequence of Actinoplanes palleronii NBRC 14916.</title>
        <authorList>
            <person name="Komaki H."/>
            <person name="Tamura T."/>
        </authorList>
    </citation>
    <scope>NUCLEOTIDE SEQUENCE [LARGE SCALE GENOMIC DNA]</scope>
    <source>
        <strain evidence="1 2">NBRC 14916</strain>
    </source>
</reference>
<dbReference type="RefSeq" id="WP_203831443.1">
    <property type="nucleotide sequence ID" value="NZ_BAAATY010000081.1"/>
</dbReference>
<dbReference type="SUPFAM" id="SSF50998">
    <property type="entry name" value="Quinoprotein alcohol dehydrogenase-like"/>
    <property type="match status" value="1"/>
</dbReference>
<dbReference type="InterPro" id="IPR011047">
    <property type="entry name" value="Quinoprotein_ADH-like_sf"/>
</dbReference>
<accession>A0ABQ4BT85</accession>
<name>A0ABQ4BT85_9ACTN</name>
<evidence type="ECO:0000313" key="1">
    <source>
        <dbReference type="EMBL" id="GIE73903.1"/>
    </source>
</evidence>
<gene>
    <name evidence="1" type="ORF">Apa02nite_100110</name>
</gene>
<protein>
    <submittedName>
        <fullName evidence="1">Uncharacterized protein</fullName>
    </submittedName>
</protein>
<dbReference type="Gene3D" id="2.130.10.10">
    <property type="entry name" value="YVTN repeat-like/Quinoprotein amine dehydrogenase"/>
    <property type="match status" value="1"/>
</dbReference>
<evidence type="ECO:0000313" key="2">
    <source>
        <dbReference type="Proteomes" id="UP000624709"/>
    </source>
</evidence>
<sequence length="403" mass="42801">MDWSRPLDGLEDVAWDEFERGGAVAADLASLARATPERARPIADDIDLLLEHCNIYQPAAVPAVGFLARIAAAHPCDEVSAQALRLIDEIAFGWTDGATDEERQARRAELRTVLVSSVPALREAARVVPGVRRQALRQVEQISTGVLPGGFWDPRWHGVARAFVDRAAARVRVVTVGGRSLLLTIGFGGPAAFWDPATGEPVGPARPRDGDGDVGGPLILTKAELAAAGRGLPEVEFLALGKAAGHARLRRWRGWSRLVPRASSPLDRIKGARVPYESAGRPCVAIGVSGALRRFDATTGDEIGAEIAFGDGDLPPAVCAYQQDGRTILAVGAHRQIHRLDAATGEPAGPLLDGHPEEVTGLAATSVGGRPTLYAATEQGVFRWDARTGTPWPAAFDQYENGS</sequence>
<dbReference type="Proteomes" id="UP000624709">
    <property type="component" value="Unassembled WGS sequence"/>
</dbReference>
<organism evidence="1 2">
    <name type="scientific">Actinoplanes palleronii</name>
    <dbReference type="NCBI Taxonomy" id="113570"/>
    <lineage>
        <taxon>Bacteria</taxon>
        <taxon>Bacillati</taxon>
        <taxon>Actinomycetota</taxon>
        <taxon>Actinomycetes</taxon>
        <taxon>Micromonosporales</taxon>
        <taxon>Micromonosporaceae</taxon>
        <taxon>Actinoplanes</taxon>
    </lineage>
</organism>
<dbReference type="InterPro" id="IPR015943">
    <property type="entry name" value="WD40/YVTN_repeat-like_dom_sf"/>
</dbReference>